<sequence length="927" mass="106343">MSDKEDEEQPSEKPFHVDRAKTGRAGCKKCKQKISQGELRMAKLAYNPFGTGTIKQWHHIQCIFDVFKKQRATTKKIEHPDEIGGWDNLNENDQQEIINYFPPELQKIFESASRETLNATLQHKDSLNKIIEKKFANHKDNSFKMFRKICVDLANDSSYLTKTKIVADFFNKGSDGESFKSDYELWCRLLLPGAVIRVYNLQSKQLIKLFSKILGVDHDAMLEDLEKGDVAETISSFFKTSTKIKEANKSTLTLQEVDEFLEKLSKMTKEDEQNYHFKGITKKCTANDLKMIIRLIKHDLRINAGPKHILEALHKDAYKAFQTSRDIKSVVYNAIKAREKNNNKKNEKLNSEKGMDISINMMTPVLPMLAQPCKSVEMALEKCPNGMFSEIKYDGERVQLHKLGDTFKYFSRSLKPVLAHKVSHFKEYIPQAFPYGKDLILDAEILMVDNNTGKPLPFGTLGIHKKSEFKNANVCLFVFDCMYYNGQSLLTTCLSERKSILRQNMVEINNHIMFSEMEEINRAEDLEEMITKVFKQGLEGLVLKDKKSVYEPGKRHWLKVKKDYLCDGAMADSADLVVLGAWFGTGHKGGIMSSFLMGCYDAKSKKWVTVTKVSSGHDEQTLDRIQKELSVVKISKDPSKVPNWLNCTKTMIPDFVANDPKKMPVWEITGAEFTCNQVHTANGISIRFPRVTKIRSDKDWASATNLSELKKLFKKSKDTSNFSLLNTSRSSSSTGGETTGDDGTPKKLKKRKNDDDDEKKTDTTTVKKSRKADENVEAYFEETDTEEEEEKNPSENSESKEKSFSNPLPNIFTGCVIQIPKEYKNYDLLRRYLIAYDGKLYDPEKETSVENGKNKVTHVIHLNKVGKIVKNEKYWDKGVRHVHVNWIWNSIKLLDKQPESCHVVTVEQKSGYRYNFKKCYLLNQKNK</sequence>
<dbReference type="SUPFAM" id="SSF52113">
    <property type="entry name" value="BRCT domain"/>
    <property type="match status" value="1"/>
</dbReference>
<evidence type="ECO:0000256" key="1">
    <source>
        <dbReference type="ARBA" id="ARBA00001946"/>
    </source>
</evidence>
<comment type="catalytic activity">
    <reaction evidence="18 19">
        <text>ATP + (deoxyribonucleotide)n-3'-hydroxyl + 5'-phospho-(deoxyribonucleotide)m = (deoxyribonucleotide)n+m + AMP + diphosphate.</text>
        <dbReference type="EC" id="6.5.1.1"/>
    </reaction>
</comment>
<dbReference type="FunFam" id="1.10.3260.10:FF:000002">
    <property type="entry name" value="DNA ligase"/>
    <property type="match status" value="1"/>
</dbReference>
<keyword evidence="16" id="KW-0539">Nucleus</keyword>
<dbReference type="FunFam" id="2.40.50.140:FF:000085">
    <property type="entry name" value="DNA ligase"/>
    <property type="match status" value="1"/>
</dbReference>
<dbReference type="PANTHER" id="PTHR45674">
    <property type="entry name" value="DNA LIGASE 1/3 FAMILY MEMBER"/>
    <property type="match status" value="1"/>
</dbReference>
<evidence type="ECO:0000256" key="4">
    <source>
        <dbReference type="ARBA" id="ARBA00022598"/>
    </source>
</evidence>
<evidence type="ECO:0000259" key="22">
    <source>
        <dbReference type="PROSITE" id="PS50064"/>
    </source>
</evidence>
<feature type="domain" description="BRCT" evidence="24">
    <location>
        <begin position="807"/>
        <end position="892"/>
    </location>
</feature>
<dbReference type="Pfam" id="PF04675">
    <property type="entry name" value="DNA_ligase_A_N"/>
    <property type="match status" value="1"/>
</dbReference>
<reference evidence="25" key="1">
    <citation type="submission" date="2007-04" db="EMBL/GenBank/DDBJ databases">
        <title>Annotation of Pediculus humanus corporis strain USDA.</title>
        <authorList>
            <person name="Kirkness E."/>
            <person name="Hannick L."/>
            <person name="Hass B."/>
            <person name="Bruggner R."/>
            <person name="Lawson D."/>
            <person name="Bidwell S."/>
            <person name="Joardar V."/>
            <person name="Caler E."/>
            <person name="Walenz B."/>
            <person name="Inman J."/>
            <person name="Schobel S."/>
            <person name="Galinsky K."/>
            <person name="Amedeo P."/>
            <person name="Strausberg R."/>
        </authorList>
    </citation>
    <scope>NUCLEOTIDE SEQUENCE</scope>
    <source>
        <strain evidence="25">USDA</strain>
    </source>
</reference>
<dbReference type="GO" id="GO:0003677">
    <property type="term" value="F:DNA binding"/>
    <property type="evidence" value="ECO:0007669"/>
    <property type="project" value="InterPro"/>
</dbReference>
<dbReference type="Pfam" id="PF01068">
    <property type="entry name" value="DNA_ligase_A_M"/>
    <property type="match status" value="1"/>
</dbReference>
<feature type="region of interest" description="Disordered" evidence="21">
    <location>
        <begin position="723"/>
        <end position="805"/>
    </location>
</feature>
<accession>E0VGK6</accession>
<keyword evidence="12 19" id="KW-0067">ATP-binding</keyword>
<dbReference type="eggNOG" id="KOG4437">
    <property type="taxonomic scope" value="Eukaryota"/>
</dbReference>
<dbReference type="GO" id="GO:0005524">
    <property type="term" value="F:ATP binding"/>
    <property type="evidence" value="ECO:0007669"/>
    <property type="project" value="UniProtKB-KW"/>
</dbReference>
<dbReference type="GO" id="GO:0006310">
    <property type="term" value="P:DNA recombination"/>
    <property type="evidence" value="ECO:0007669"/>
    <property type="project" value="UniProtKB-KW"/>
</dbReference>
<dbReference type="CDD" id="cd07967">
    <property type="entry name" value="OBF_DNA_ligase_III"/>
    <property type="match status" value="1"/>
</dbReference>
<dbReference type="RefSeq" id="XP_002425250.1">
    <property type="nucleotide sequence ID" value="XM_002425205.1"/>
</dbReference>
<dbReference type="EC" id="6.5.1.1" evidence="19"/>
<evidence type="ECO:0000256" key="9">
    <source>
        <dbReference type="ARBA" id="ARBA00022763"/>
    </source>
</evidence>
<feature type="compositionally biased region" description="Acidic residues" evidence="21">
    <location>
        <begin position="775"/>
        <end position="790"/>
    </location>
</feature>
<protein>
    <recommendedName>
        <fullName evidence="19">DNA ligase</fullName>
        <ecNumber evidence="19">6.5.1.1</ecNumber>
    </recommendedName>
</protein>
<evidence type="ECO:0000256" key="8">
    <source>
        <dbReference type="ARBA" id="ARBA00022741"/>
    </source>
</evidence>
<evidence type="ECO:0000256" key="20">
    <source>
        <dbReference type="RuleBase" id="RU004196"/>
    </source>
</evidence>
<evidence type="ECO:0000313" key="25">
    <source>
        <dbReference type="EMBL" id="EEB12512.1"/>
    </source>
</evidence>
<dbReference type="Gene3D" id="1.10.3260.10">
    <property type="entry name" value="DNA ligase, ATP-dependent, N-terminal domain"/>
    <property type="match status" value="1"/>
</dbReference>
<dbReference type="InterPro" id="IPR036599">
    <property type="entry name" value="DNA_ligase_N_sf"/>
</dbReference>
<keyword evidence="7" id="KW-0479">Metal-binding</keyword>
<evidence type="ECO:0000256" key="13">
    <source>
        <dbReference type="ARBA" id="ARBA00022842"/>
    </source>
</evidence>
<feature type="compositionally biased region" description="Basic and acidic residues" evidence="21">
    <location>
        <begin position="791"/>
        <end position="803"/>
    </location>
</feature>
<gene>
    <name evidence="26" type="primary">8240034</name>
    <name evidence="25" type="ORF">Phum_PHUM186980</name>
</gene>
<keyword evidence="14 19" id="KW-0233">DNA recombination</keyword>
<dbReference type="SUPFAM" id="SSF57716">
    <property type="entry name" value="Glucocorticoid receptor-like (DNA-binding domain)"/>
    <property type="match status" value="1"/>
</dbReference>
<evidence type="ECO:0000256" key="7">
    <source>
        <dbReference type="ARBA" id="ARBA00022723"/>
    </source>
</evidence>
<dbReference type="FunFam" id="3.30.470.30:FF:000003">
    <property type="entry name" value="DNA ligase"/>
    <property type="match status" value="1"/>
</dbReference>
<dbReference type="GeneID" id="8240034"/>
<dbReference type="InterPro" id="IPR031916">
    <property type="entry name" value="LIG3_BRCT"/>
</dbReference>
<evidence type="ECO:0000256" key="12">
    <source>
        <dbReference type="ARBA" id="ARBA00022840"/>
    </source>
</evidence>
<dbReference type="AlphaFoldDB" id="E0VGK6"/>
<dbReference type="PROSITE" id="PS00697">
    <property type="entry name" value="DNA_LIGASE_A1"/>
    <property type="match status" value="1"/>
</dbReference>
<keyword evidence="6" id="KW-0235">DNA replication</keyword>
<keyword evidence="15 19" id="KW-0234">DNA repair</keyword>
<name>E0VGK6_PEDHC</name>
<dbReference type="Gene3D" id="3.40.50.10190">
    <property type="entry name" value="BRCT domain"/>
    <property type="match status" value="1"/>
</dbReference>
<evidence type="ECO:0000313" key="26">
    <source>
        <dbReference type="EnsemblMetazoa" id="PHUM186980-PA"/>
    </source>
</evidence>
<dbReference type="PROSITE" id="PS50172">
    <property type="entry name" value="BRCT"/>
    <property type="match status" value="1"/>
</dbReference>
<evidence type="ECO:0000256" key="6">
    <source>
        <dbReference type="ARBA" id="ARBA00022705"/>
    </source>
</evidence>
<dbReference type="SUPFAM" id="SSF117018">
    <property type="entry name" value="ATP-dependent DNA ligase DNA-binding domain"/>
    <property type="match status" value="1"/>
</dbReference>
<evidence type="ECO:0000256" key="18">
    <source>
        <dbReference type="ARBA" id="ARBA00034003"/>
    </source>
</evidence>
<organism>
    <name type="scientific">Pediculus humanus subsp. corporis</name>
    <name type="common">Body louse</name>
    <dbReference type="NCBI Taxonomy" id="121224"/>
    <lineage>
        <taxon>Eukaryota</taxon>
        <taxon>Metazoa</taxon>
        <taxon>Ecdysozoa</taxon>
        <taxon>Arthropoda</taxon>
        <taxon>Hexapoda</taxon>
        <taxon>Insecta</taxon>
        <taxon>Pterygota</taxon>
        <taxon>Neoptera</taxon>
        <taxon>Paraneoptera</taxon>
        <taxon>Psocodea</taxon>
        <taxon>Troctomorpha</taxon>
        <taxon>Phthiraptera</taxon>
        <taxon>Anoplura</taxon>
        <taxon>Pediculidae</taxon>
        <taxon>Pediculus</taxon>
    </lineage>
</organism>
<reference evidence="26" key="3">
    <citation type="submission" date="2021-02" db="UniProtKB">
        <authorList>
            <consortium name="EnsemblMetazoa"/>
        </authorList>
    </citation>
    <scope>IDENTIFICATION</scope>
    <source>
        <strain evidence="26">USDA</strain>
    </source>
</reference>
<dbReference type="InterPro" id="IPR012310">
    <property type="entry name" value="DNA_ligase_ATP-dep_cent"/>
</dbReference>
<dbReference type="GO" id="GO:0003910">
    <property type="term" value="F:DNA ligase (ATP) activity"/>
    <property type="evidence" value="ECO:0007669"/>
    <property type="project" value="UniProtKB-EC"/>
</dbReference>
<evidence type="ECO:0000256" key="21">
    <source>
        <dbReference type="SAM" id="MobiDB-lite"/>
    </source>
</evidence>
<dbReference type="KEGG" id="phu:Phum_PHUM186980"/>
<dbReference type="GO" id="GO:0051301">
    <property type="term" value="P:cell division"/>
    <property type="evidence" value="ECO:0007669"/>
    <property type="project" value="UniProtKB-KW"/>
</dbReference>
<dbReference type="Pfam" id="PF16759">
    <property type="entry name" value="LIG3_BRCT"/>
    <property type="match status" value="1"/>
</dbReference>
<evidence type="ECO:0000256" key="14">
    <source>
        <dbReference type="ARBA" id="ARBA00023172"/>
    </source>
</evidence>
<dbReference type="SUPFAM" id="SSF56091">
    <property type="entry name" value="DNA ligase/mRNA capping enzyme, catalytic domain"/>
    <property type="match status" value="1"/>
</dbReference>
<dbReference type="Gene3D" id="3.30.470.30">
    <property type="entry name" value="DNA ligase/mRNA capping enzyme"/>
    <property type="match status" value="1"/>
</dbReference>
<dbReference type="PROSITE" id="PS50064">
    <property type="entry name" value="ZF_PARP_2"/>
    <property type="match status" value="1"/>
</dbReference>
<dbReference type="HOGENOM" id="CLU_011787_0_0_1"/>
<dbReference type="OrthoDB" id="206088at2759"/>
<evidence type="ECO:0000259" key="24">
    <source>
        <dbReference type="PROSITE" id="PS50172"/>
    </source>
</evidence>
<evidence type="ECO:0000259" key="23">
    <source>
        <dbReference type="PROSITE" id="PS50160"/>
    </source>
</evidence>
<dbReference type="InterPro" id="IPR036957">
    <property type="entry name" value="Znf_PARP_sf"/>
</dbReference>
<evidence type="ECO:0000256" key="17">
    <source>
        <dbReference type="ARBA" id="ARBA00023306"/>
    </source>
</evidence>
<feature type="compositionally biased region" description="Basic and acidic residues" evidence="21">
    <location>
        <begin position="752"/>
        <end position="762"/>
    </location>
</feature>
<dbReference type="EnsemblMetazoa" id="PHUM186980-RA">
    <property type="protein sequence ID" value="PHUM186980-PA"/>
    <property type="gene ID" value="PHUM186980"/>
</dbReference>
<dbReference type="PANTHER" id="PTHR45674:SF9">
    <property type="entry name" value="DNA LIGASE 3"/>
    <property type="match status" value="1"/>
</dbReference>
<keyword evidence="10" id="KW-0863">Zinc-finger</keyword>
<keyword evidence="4 19" id="KW-0436">Ligase</keyword>
<keyword evidence="9 19" id="KW-0227">DNA damage</keyword>
<dbReference type="STRING" id="121224.E0VGK6"/>
<dbReference type="PROSITE" id="PS00333">
    <property type="entry name" value="DNA_LIGASE_A2"/>
    <property type="match status" value="1"/>
</dbReference>
<dbReference type="Gene3D" id="2.40.50.140">
    <property type="entry name" value="Nucleic acid-binding proteins"/>
    <property type="match status" value="1"/>
</dbReference>
<dbReference type="InterPro" id="IPR012308">
    <property type="entry name" value="DNA_ligase_ATP-dep_N"/>
</dbReference>
<dbReference type="Gene3D" id="3.30.1490.70">
    <property type="match status" value="1"/>
</dbReference>
<dbReference type="CTD" id="8240034"/>
<evidence type="ECO:0000256" key="3">
    <source>
        <dbReference type="ARBA" id="ARBA00007572"/>
    </source>
</evidence>
<dbReference type="CDD" id="cd07902">
    <property type="entry name" value="Adenylation_DNA_ligase_III"/>
    <property type="match status" value="1"/>
</dbReference>
<evidence type="ECO:0000256" key="15">
    <source>
        <dbReference type="ARBA" id="ARBA00023204"/>
    </source>
</evidence>
<dbReference type="InterPro" id="IPR012340">
    <property type="entry name" value="NA-bd_OB-fold"/>
</dbReference>
<dbReference type="GO" id="GO:0006302">
    <property type="term" value="P:double-strand break repair"/>
    <property type="evidence" value="ECO:0007669"/>
    <property type="project" value="TreeGrafter"/>
</dbReference>
<dbReference type="InterPro" id="IPR016059">
    <property type="entry name" value="DNA_ligase_ATP-dep_CS"/>
</dbReference>
<evidence type="ECO:0000256" key="16">
    <source>
        <dbReference type="ARBA" id="ARBA00023242"/>
    </source>
</evidence>
<evidence type="ECO:0000256" key="2">
    <source>
        <dbReference type="ARBA" id="ARBA00004123"/>
    </source>
</evidence>
<dbReference type="InterPro" id="IPR050191">
    <property type="entry name" value="ATP-dep_DNA_ligase"/>
</dbReference>
<dbReference type="InterPro" id="IPR000977">
    <property type="entry name" value="DNA_ligase_ATP-dep"/>
</dbReference>
<feature type="compositionally biased region" description="Low complexity" evidence="21">
    <location>
        <begin position="723"/>
        <end position="736"/>
    </location>
</feature>
<feature type="compositionally biased region" description="Basic and acidic residues" evidence="21">
    <location>
        <begin position="10"/>
        <end position="20"/>
    </location>
</feature>
<feature type="domain" description="ATP-dependent DNA ligase family profile" evidence="23">
    <location>
        <begin position="467"/>
        <end position="601"/>
    </location>
</feature>
<dbReference type="VEuPathDB" id="VectorBase:PHUM186980"/>
<dbReference type="GO" id="GO:0008270">
    <property type="term" value="F:zinc ion binding"/>
    <property type="evidence" value="ECO:0007669"/>
    <property type="project" value="UniProtKB-KW"/>
</dbReference>
<dbReference type="Gene3D" id="3.30.1740.10">
    <property type="entry name" value="Zinc finger, PARP-type"/>
    <property type="match status" value="1"/>
</dbReference>
<reference evidence="25" key="2">
    <citation type="submission" date="2007-04" db="EMBL/GenBank/DDBJ databases">
        <title>The genome of the human body louse.</title>
        <authorList>
            <consortium name="The Human Body Louse Genome Consortium"/>
            <person name="Kirkness E."/>
            <person name="Walenz B."/>
            <person name="Hass B."/>
            <person name="Bruggner R."/>
            <person name="Strausberg R."/>
        </authorList>
    </citation>
    <scope>NUCLEOTIDE SEQUENCE</scope>
    <source>
        <strain evidence="25">USDA</strain>
    </source>
</reference>
<dbReference type="InParanoid" id="E0VGK6"/>
<keyword evidence="17" id="KW-0131">Cell cycle</keyword>
<dbReference type="OMA" id="GRWCTVT"/>
<comment type="cofactor">
    <cofactor evidence="1">
        <name>Mg(2+)</name>
        <dbReference type="ChEBI" id="CHEBI:18420"/>
    </cofactor>
</comment>
<evidence type="ECO:0000256" key="10">
    <source>
        <dbReference type="ARBA" id="ARBA00022771"/>
    </source>
</evidence>
<dbReference type="InterPro" id="IPR012309">
    <property type="entry name" value="DNA_ligase_ATP-dep_C"/>
</dbReference>
<evidence type="ECO:0000256" key="5">
    <source>
        <dbReference type="ARBA" id="ARBA00022618"/>
    </source>
</evidence>
<proteinExistence type="inferred from homology"/>
<evidence type="ECO:0000256" key="19">
    <source>
        <dbReference type="RuleBase" id="RU000617"/>
    </source>
</evidence>
<keyword evidence="13" id="KW-0460">Magnesium</keyword>
<dbReference type="EMBL" id="AAZO01002170">
    <property type="status" value="NOT_ANNOTATED_CDS"/>
    <property type="molecule type" value="Genomic_DNA"/>
</dbReference>
<dbReference type="GO" id="GO:0070421">
    <property type="term" value="C:DNA ligase III-XRCC1 complex"/>
    <property type="evidence" value="ECO:0007669"/>
    <property type="project" value="TreeGrafter"/>
</dbReference>
<dbReference type="SUPFAM" id="SSF50249">
    <property type="entry name" value="Nucleic acid-binding proteins"/>
    <property type="match status" value="1"/>
</dbReference>
<dbReference type="GO" id="GO:0071897">
    <property type="term" value="P:DNA biosynthetic process"/>
    <property type="evidence" value="ECO:0007669"/>
    <property type="project" value="InterPro"/>
</dbReference>
<dbReference type="SMART" id="SM01336">
    <property type="entry name" value="zf-PARP"/>
    <property type="match status" value="1"/>
</dbReference>
<keyword evidence="8 19" id="KW-0547">Nucleotide-binding</keyword>
<dbReference type="NCBIfam" id="TIGR00574">
    <property type="entry name" value="dnl1"/>
    <property type="match status" value="1"/>
</dbReference>
<dbReference type="FunCoup" id="E0VGK6">
    <property type="interactions" value="1303"/>
</dbReference>
<dbReference type="InterPro" id="IPR001510">
    <property type="entry name" value="Znf_PARP"/>
</dbReference>
<keyword evidence="11" id="KW-0862">Zinc</keyword>
<feature type="domain" description="PARP-type" evidence="22">
    <location>
        <begin position="15"/>
        <end position="102"/>
    </location>
</feature>
<keyword evidence="5" id="KW-0132">Cell division</keyword>
<dbReference type="GO" id="GO:0006273">
    <property type="term" value="P:lagging strand elongation"/>
    <property type="evidence" value="ECO:0007669"/>
    <property type="project" value="TreeGrafter"/>
</dbReference>
<dbReference type="InterPro" id="IPR036420">
    <property type="entry name" value="BRCT_dom_sf"/>
</dbReference>
<dbReference type="InterPro" id="IPR001357">
    <property type="entry name" value="BRCT_dom"/>
</dbReference>
<feature type="region of interest" description="Disordered" evidence="21">
    <location>
        <begin position="1"/>
        <end position="20"/>
    </location>
</feature>
<dbReference type="Pfam" id="PF04679">
    <property type="entry name" value="DNA_ligase_A_C"/>
    <property type="match status" value="1"/>
</dbReference>
<dbReference type="PROSITE" id="PS50160">
    <property type="entry name" value="DNA_LIGASE_A3"/>
    <property type="match status" value="1"/>
</dbReference>
<comment type="similarity">
    <text evidence="3 20">Belongs to the ATP-dependent DNA ligase family.</text>
</comment>
<dbReference type="Pfam" id="PF00645">
    <property type="entry name" value="zf-PARP"/>
    <property type="match status" value="1"/>
</dbReference>
<evidence type="ECO:0000313" key="27">
    <source>
        <dbReference type="Proteomes" id="UP000009046"/>
    </source>
</evidence>
<keyword evidence="27" id="KW-1185">Reference proteome</keyword>
<dbReference type="Proteomes" id="UP000009046">
    <property type="component" value="Unassembled WGS sequence"/>
</dbReference>
<evidence type="ECO:0000256" key="11">
    <source>
        <dbReference type="ARBA" id="ARBA00022833"/>
    </source>
</evidence>
<dbReference type="EMBL" id="DS235148">
    <property type="protein sequence ID" value="EEB12512.1"/>
    <property type="molecule type" value="Genomic_DNA"/>
</dbReference>
<comment type="subcellular location">
    <subcellularLocation>
        <location evidence="2">Nucleus</location>
    </subcellularLocation>
</comment>